<dbReference type="CDD" id="cd03529">
    <property type="entry name" value="Rieske_NirD"/>
    <property type="match status" value="1"/>
</dbReference>
<keyword evidence="24" id="KW-1185">Reference proteome</keyword>
<comment type="cofactor">
    <cofactor evidence="3">
        <name>FAD</name>
        <dbReference type="ChEBI" id="CHEBI:57692"/>
    </cofactor>
</comment>
<dbReference type="EC" id="1.7.1.4" evidence="19"/>
<dbReference type="EMBL" id="HF935685">
    <property type="protein sequence ID" value="CCX12220.1"/>
    <property type="molecule type" value="Genomic_DNA"/>
</dbReference>
<dbReference type="GO" id="GO:0051539">
    <property type="term" value="F:4 iron, 4 sulfur cluster binding"/>
    <property type="evidence" value="ECO:0007669"/>
    <property type="project" value="UniProtKB-KW"/>
</dbReference>
<evidence type="ECO:0000256" key="6">
    <source>
        <dbReference type="ARBA" id="ARBA00022485"/>
    </source>
</evidence>
<dbReference type="InterPro" id="IPR017941">
    <property type="entry name" value="Rieske_2Fe-2S"/>
</dbReference>
<dbReference type="PRINTS" id="PR00368">
    <property type="entry name" value="FADPNR"/>
</dbReference>
<dbReference type="NCBIfam" id="TIGR02374">
    <property type="entry name" value="nitri_red_nirB"/>
    <property type="match status" value="1"/>
</dbReference>
<accession>U4L6W1</accession>
<evidence type="ECO:0000256" key="17">
    <source>
        <dbReference type="ARBA" id="ARBA00050114"/>
    </source>
</evidence>
<dbReference type="InterPro" id="IPR023753">
    <property type="entry name" value="FAD/NAD-binding_dom"/>
</dbReference>
<evidence type="ECO:0000256" key="3">
    <source>
        <dbReference type="ARBA" id="ARBA00001974"/>
    </source>
</evidence>
<dbReference type="Pfam" id="PF03460">
    <property type="entry name" value="NIR_SIR_ferr"/>
    <property type="match status" value="1"/>
</dbReference>
<dbReference type="Proteomes" id="UP000018144">
    <property type="component" value="Unassembled WGS sequence"/>
</dbReference>
<dbReference type="PANTHER" id="PTHR43809">
    <property type="entry name" value="NITRITE REDUCTASE (NADH) LARGE SUBUNIT"/>
    <property type="match status" value="1"/>
</dbReference>
<dbReference type="InterPro" id="IPR012744">
    <property type="entry name" value="Nitri_red_NirB"/>
</dbReference>
<dbReference type="AlphaFoldDB" id="U4L6W1"/>
<evidence type="ECO:0000256" key="16">
    <source>
        <dbReference type="ARBA" id="ARBA00034078"/>
    </source>
</evidence>
<evidence type="ECO:0000256" key="8">
    <source>
        <dbReference type="ARBA" id="ARBA00022630"/>
    </source>
</evidence>
<keyword evidence="6" id="KW-0004">4Fe-4S</keyword>
<keyword evidence="10" id="KW-0479">Metal-binding</keyword>
<dbReference type="InterPro" id="IPR006067">
    <property type="entry name" value="NO2/SO3_Rdtase_4Fe4S_dom"/>
</dbReference>
<dbReference type="SUPFAM" id="SSF50022">
    <property type="entry name" value="ISP domain"/>
    <property type="match status" value="1"/>
</dbReference>
<proteinExistence type="inferred from homology"/>
<comment type="cofactor">
    <cofactor evidence="1">
        <name>siroheme</name>
        <dbReference type="ChEBI" id="CHEBI:60052"/>
    </cofactor>
</comment>
<dbReference type="Pfam" id="PF07992">
    <property type="entry name" value="Pyr_redox_2"/>
    <property type="match status" value="1"/>
</dbReference>
<dbReference type="InterPro" id="IPR036136">
    <property type="entry name" value="Nit/Sulf_reduc_fer-like_dom_sf"/>
</dbReference>
<dbReference type="InterPro" id="IPR007419">
    <property type="entry name" value="BFD-like_2Fe2S-bd_dom"/>
</dbReference>
<keyword evidence="13" id="KW-0408">Iron</keyword>
<evidence type="ECO:0000256" key="19">
    <source>
        <dbReference type="ARBA" id="ARBA00066907"/>
    </source>
</evidence>
<dbReference type="UniPathway" id="UPA00653"/>
<evidence type="ECO:0000256" key="21">
    <source>
        <dbReference type="SAM" id="MobiDB-lite"/>
    </source>
</evidence>
<dbReference type="SUPFAM" id="SSF56014">
    <property type="entry name" value="Nitrite and sulphite reductase 4Fe-4S domain-like"/>
    <property type="match status" value="1"/>
</dbReference>
<dbReference type="InterPro" id="IPR006066">
    <property type="entry name" value="NO2/SO3_Rdtase_FeS/sirohaem_BS"/>
</dbReference>
<dbReference type="GO" id="GO:0046872">
    <property type="term" value="F:metal ion binding"/>
    <property type="evidence" value="ECO:0007669"/>
    <property type="project" value="UniProtKB-KW"/>
</dbReference>
<dbReference type="GO" id="GO:0015980">
    <property type="term" value="P:energy derivation by oxidation of organic compounds"/>
    <property type="evidence" value="ECO:0007669"/>
    <property type="project" value="UniProtKB-ARBA"/>
</dbReference>
<dbReference type="NCBIfam" id="NF011565">
    <property type="entry name" value="PRK14989.1"/>
    <property type="match status" value="1"/>
</dbReference>
<dbReference type="InterPro" id="IPR005117">
    <property type="entry name" value="NiRdtase/SiRdtase_haem-b_fer"/>
</dbReference>
<evidence type="ECO:0000256" key="9">
    <source>
        <dbReference type="ARBA" id="ARBA00022714"/>
    </source>
</evidence>
<evidence type="ECO:0000313" key="24">
    <source>
        <dbReference type="Proteomes" id="UP000018144"/>
    </source>
</evidence>
<evidence type="ECO:0000259" key="22">
    <source>
        <dbReference type="PROSITE" id="PS51296"/>
    </source>
</evidence>
<comment type="similarity">
    <text evidence="5">Belongs to the nitrite and sulfite reductase 4Fe-4S domain family.</text>
</comment>
<dbReference type="GO" id="GO:0008942">
    <property type="term" value="F:nitrite reductase [NAD(P)H] activity"/>
    <property type="evidence" value="ECO:0007669"/>
    <property type="project" value="UniProtKB-EC"/>
</dbReference>
<comment type="catalytic activity">
    <reaction evidence="17">
        <text>NH4(+) + 3 NAD(+) + 2 H2O = nitrite + 3 NADH + 5 H(+)</text>
        <dbReference type="Rhea" id="RHEA:24628"/>
        <dbReference type="ChEBI" id="CHEBI:15377"/>
        <dbReference type="ChEBI" id="CHEBI:15378"/>
        <dbReference type="ChEBI" id="CHEBI:16301"/>
        <dbReference type="ChEBI" id="CHEBI:28938"/>
        <dbReference type="ChEBI" id="CHEBI:57540"/>
        <dbReference type="ChEBI" id="CHEBI:57945"/>
        <dbReference type="EC" id="1.7.1.4"/>
    </reaction>
</comment>
<dbReference type="eggNOG" id="KOG1336">
    <property type="taxonomic scope" value="Eukaryota"/>
</dbReference>
<keyword evidence="8" id="KW-0285">Flavoprotein</keyword>
<evidence type="ECO:0000256" key="18">
    <source>
        <dbReference type="ARBA" id="ARBA00051413"/>
    </source>
</evidence>
<dbReference type="Gene3D" id="3.30.413.10">
    <property type="entry name" value="Sulfite Reductase Hemoprotein, domain 1"/>
    <property type="match status" value="1"/>
</dbReference>
<evidence type="ECO:0000256" key="15">
    <source>
        <dbReference type="ARBA" id="ARBA00023063"/>
    </source>
</evidence>
<sequence>MGPPQLTPQALSAALKSLHEKANNPNPTPNYSPPSNILSNGPINGFLQPALPPTPPSDGPRRIVIIGFGMVSVAFLEKLLKKDTTSLITIIGEEPHIAYNRVGLSSFFEHRKIEELYLNPKEWYESQPQLRHHVSTRVTSIDKDRKEVITANGDRVPYDILILSTGSDAVIPADTPGHDAASGVFVYRQHSDLERLITFGRQAHGSTGLVVGGGLLGLEAAKAMMDLNEFGQVKLVDKNSWVLSRQLDKDAGQLVIEKVEELGLEVLRRKKIKEILLDTDRKVRGVVFEDGEELECSCICFAIGIKPRDELAASASIATAPRGGFIVDHNLQTSVPGIYAIGECASWHNQTFGLIAPGVEMADVLAFNLCRPDDDSSLPKSFRRPDLSTKLKLLGVNVASFGDYFADRDGPQEATESPGVKALSYKDPFEAVYKKYLFTADGKYLLGGMIIGDTKDYIKLVGMVKSKKPLEVPPSRFILGAKQDGEDDNPDDLPDDTQVCSCHNVSKGDISAAVKSGTCKTVLEIKSCTKAGAGCGGCMPLVTQIFNAEMKAMGAEVKNHLCPHFEYSRVDLFNIISVRQLKTMDEVMREVGKNPESLGCELCKPTLASIFASLWNRHVMDTPMHGLQETNDKFLANIQRNGTFSVVPRVPGGEITADRLIVIGQVAKKYNLYCKITGGQRIDMFGAKKQDLIPIWTELIEAGMESGHAYAKSLRTVKSCVGTTWCRFGINDSVGMAIRLEERYKSIRSPHKLKGGVSGCVRECAEAQNKDFGLVATEKGYNIYVGGNGGSKPRHSEILIKDCPLEQVIPTIDRYLMFYIRTADKLQRTARWIENLPGGIAYLRQVVIDDSLGIGAELERQMEELVSTYFCEWTEVIKDPVRRAAFQQFANTGESVDGVEIVTERDQTRPTYWPKDAAAKEDFKGTKWSTLTWQPVVKASHFGDDTGPSGTSAVIKRGDTQLAIFKVRGKYYSTQQMCPHKRAFVLSDGLIGDDEKGNMWVSCPHHKRNFELKGDSPGSCRNDEEMNVATFEVEERDDGWVYLKLPPVQELDARLGTKRWMIKAEETESPFQGVDGMLKGRKSRKVNGAECAPEDVAACKPTTKQPVAVGGCGGGNPGLDW</sequence>
<evidence type="ECO:0000256" key="14">
    <source>
        <dbReference type="ARBA" id="ARBA00023014"/>
    </source>
</evidence>
<dbReference type="PROSITE" id="PS00365">
    <property type="entry name" value="NIR_SIR"/>
    <property type="match status" value="1"/>
</dbReference>
<evidence type="ECO:0000256" key="11">
    <source>
        <dbReference type="ARBA" id="ARBA00022827"/>
    </source>
</evidence>
<dbReference type="GO" id="GO:0051537">
    <property type="term" value="F:2 iron, 2 sulfur cluster binding"/>
    <property type="evidence" value="ECO:0007669"/>
    <property type="project" value="UniProtKB-KW"/>
</dbReference>
<keyword evidence="7" id="KW-0349">Heme</keyword>
<dbReference type="OrthoDB" id="432169at2759"/>
<dbReference type="PANTHER" id="PTHR43809:SF1">
    <property type="entry name" value="NITRITE REDUCTASE (NADH) LARGE SUBUNIT"/>
    <property type="match status" value="1"/>
</dbReference>
<dbReference type="NCBIfam" id="TIGR02378">
    <property type="entry name" value="nirD_assim_sml"/>
    <property type="match status" value="1"/>
</dbReference>
<evidence type="ECO:0000256" key="7">
    <source>
        <dbReference type="ARBA" id="ARBA00022617"/>
    </source>
</evidence>
<evidence type="ECO:0000256" key="12">
    <source>
        <dbReference type="ARBA" id="ARBA00023002"/>
    </source>
</evidence>
<dbReference type="CDD" id="cd19944">
    <property type="entry name" value="NirB_Fer2_BFD-like_2"/>
    <property type="match status" value="1"/>
</dbReference>
<gene>
    <name evidence="23" type="ORF">PCON_11814</name>
</gene>
<dbReference type="Pfam" id="PF04324">
    <property type="entry name" value="Fer2_BFD"/>
    <property type="match status" value="1"/>
</dbReference>
<evidence type="ECO:0000313" key="23">
    <source>
        <dbReference type="EMBL" id="CCX12220.1"/>
    </source>
</evidence>
<dbReference type="Pfam" id="PF13806">
    <property type="entry name" value="Rieske_2"/>
    <property type="match status" value="1"/>
</dbReference>
<evidence type="ECO:0000256" key="1">
    <source>
        <dbReference type="ARBA" id="ARBA00001929"/>
    </source>
</evidence>
<keyword evidence="12" id="KW-0560">Oxidoreductase</keyword>
<keyword evidence="14" id="KW-0411">Iron-sulfur</keyword>
<dbReference type="SUPFAM" id="SSF51905">
    <property type="entry name" value="FAD/NAD(P)-binding domain"/>
    <property type="match status" value="1"/>
</dbReference>
<protein>
    <recommendedName>
        <fullName evidence="20">Nitrite reductase [NAD(P)H]</fullName>
        <ecNumber evidence="19">1.7.1.4</ecNumber>
    </recommendedName>
</protein>
<evidence type="ECO:0000256" key="10">
    <source>
        <dbReference type="ARBA" id="ARBA00022723"/>
    </source>
</evidence>
<evidence type="ECO:0000256" key="20">
    <source>
        <dbReference type="ARBA" id="ARBA00070300"/>
    </source>
</evidence>
<organism evidence="23 24">
    <name type="scientific">Pyronema omphalodes (strain CBS 100304)</name>
    <name type="common">Pyronema confluens</name>
    <dbReference type="NCBI Taxonomy" id="1076935"/>
    <lineage>
        <taxon>Eukaryota</taxon>
        <taxon>Fungi</taxon>
        <taxon>Dikarya</taxon>
        <taxon>Ascomycota</taxon>
        <taxon>Pezizomycotina</taxon>
        <taxon>Pezizomycetes</taxon>
        <taxon>Pezizales</taxon>
        <taxon>Pyronemataceae</taxon>
        <taxon>Pyronema</taxon>
    </lineage>
</organism>
<dbReference type="Gene3D" id="2.102.10.10">
    <property type="entry name" value="Rieske [2Fe-2S] iron-sulphur domain"/>
    <property type="match status" value="1"/>
</dbReference>
<dbReference type="InterPro" id="IPR036922">
    <property type="entry name" value="Rieske_2Fe-2S_sf"/>
</dbReference>
<dbReference type="Pfam" id="PF01077">
    <property type="entry name" value="NIR_SIR"/>
    <property type="match status" value="1"/>
</dbReference>
<comment type="cofactor">
    <cofactor evidence="16">
        <name>[2Fe-2S] cluster</name>
        <dbReference type="ChEBI" id="CHEBI:190135"/>
    </cofactor>
</comment>
<dbReference type="InterPro" id="IPR012748">
    <property type="entry name" value="Rieske-like_NirD"/>
</dbReference>
<keyword evidence="11" id="KW-0274">FAD</keyword>
<comment type="pathway">
    <text evidence="4">Nitrogen metabolism; nitrate reduction (assimilation).</text>
</comment>
<dbReference type="SUPFAM" id="SSF55124">
    <property type="entry name" value="Nitrite/Sulfite reductase N-terminal domain-like"/>
    <property type="match status" value="1"/>
</dbReference>
<keyword evidence="15" id="KW-0534">Nitrate assimilation</keyword>
<evidence type="ECO:0000256" key="13">
    <source>
        <dbReference type="ARBA" id="ARBA00023004"/>
    </source>
</evidence>
<evidence type="ECO:0000256" key="5">
    <source>
        <dbReference type="ARBA" id="ARBA00010429"/>
    </source>
</evidence>
<dbReference type="FunFam" id="1.10.10.1100:FF:000002">
    <property type="entry name" value="Nitrite reductase large subunit"/>
    <property type="match status" value="1"/>
</dbReference>
<dbReference type="GO" id="GO:0050661">
    <property type="term" value="F:NADP binding"/>
    <property type="evidence" value="ECO:0007669"/>
    <property type="project" value="InterPro"/>
</dbReference>
<dbReference type="PRINTS" id="PR00397">
    <property type="entry name" value="SIROHAEM"/>
</dbReference>
<dbReference type="Gene3D" id="3.30.390.30">
    <property type="match status" value="1"/>
</dbReference>
<dbReference type="InterPro" id="IPR041854">
    <property type="entry name" value="BFD-like_2Fe2S-bd_dom_sf"/>
</dbReference>
<dbReference type="InterPro" id="IPR036188">
    <property type="entry name" value="FAD/NAD-bd_sf"/>
</dbReference>
<keyword evidence="9" id="KW-0001">2Fe-2S</keyword>
<comment type="catalytic activity">
    <reaction evidence="18">
        <text>NH4(+) + 3 NADP(+) + 2 H2O = nitrite + 3 NADPH + 5 H(+)</text>
        <dbReference type="Rhea" id="RHEA:24632"/>
        <dbReference type="ChEBI" id="CHEBI:15377"/>
        <dbReference type="ChEBI" id="CHEBI:15378"/>
        <dbReference type="ChEBI" id="CHEBI:16301"/>
        <dbReference type="ChEBI" id="CHEBI:28938"/>
        <dbReference type="ChEBI" id="CHEBI:57783"/>
        <dbReference type="ChEBI" id="CHEBI:58349"/>
        <dbReference type="EC" id="1.7.1.4"/>
    </reaction>
</comment>
<dbReference type="GO" id="GO:0050660">
    <property type="term" value="F:flavin adenine dinucleotide binding"/>
    <property type="evidence" value="ECO:0007669"/>
    <property type="project" value="InterPro"/>
</dbReference>
<dbReference type="GO" id="GO:0042128">
    <property type="term" value="P:nitrate assimilation"/>
    <property type="evidence" value="ECO:0007669"/>
    <property type="project" value="UniProtKB-UniPathway"/>
</dbReference>
<evidence type="ECO:0000256" key="4">
    <source>
        <dbReference type="ARBA" id="ARBA00005096"/>
    </source>
</evidence>
<dbReference type="PROSITE" id="PS51296">
    <property type="entry name" value="RIESKE"/>
    <property type="match status" value="1"/>
</dbReference>
<dbReference type="GO" id="GO:0020037">
    <property type="term" value="F:heme binding"/>
    <property type="evidence" value="ECO:0007669"/>
    <property type="project" value="InterPro"/>
</dbReference>
<dbReference type="InterPro" id="IPR052034">
    <property type="entry name" value="NasD-like"/>
</dbReference>
<dbReference type="Gene3D" id="3.50.50.60">
    <property type="entry name" value="FAD/NAD(P)-binding domain"/>
    <property type="match status" value="2"/>
</dbReference>
<dbReference type="Gene3D" id="1.10.10.1100">
    <property type="entry name" value="BFD-like [2Fe-2S]-binding domain"/>
    <property type="match status" value="1"/>
</dbReference>
<name>U4L6W1_PYROM</name>
<dbReference type="OMA" id="MWGGVTN"/>
<feature type="region of interest" description="Disordered" evidence="21">
    <location>
        <begin position="19"/>
        <end position="55"/>
    </location>
</feature>
<reference evidence="23 24" key="1">
    <citation type="journal article" date="2013" name="PLoS Genet.">
        <title>The genome and development-dependent transcriptomes of Pyronema confluens: a window into fungal evolution.</title>
        <authorList>
            <person name="Traeger S."/>
            <person name="Altegoer F."/>
            <person name="Freitag M."/>
            <person name="Gabaldon T."/>
            <person name="Kempken F."/>
            <person name="Kumar A."/>
            <person name="Marcet-Houben M."/>
            <person name="Poggeler S."/>
            <person name="Stajich J.E."/>
            <person name="Nowrousian M."/>
        </authorList>
    </citation>
    <scope>NUCLEOTIDE SEQUENCE [LARGE SCALE GENOMIC DNA]</scope>
    <source>
        <strain evidence="24">CBS 100304</strain>
        <tissue evidence="23">Vegetative mycelium</tissue>
    </source>
</reference>
<dbReference type="InterPro" id="IPR045854">
    <property type="entry name" value="NO2/SO3_Rdtase_4Fe4S_sf"/>
</dbReference>
<dbReference type="STRING" id="1076935.U4L6W1"/>
<dbReference type="FunFam" id="3.30.413.10:FF:000007">
    <property type="entry name" value="Nitrite reductase [NAD(P)H] large subunit"/>
    <property type="match status" value="1"/>
</dbReference>
<evidence type="ECO:0000256" key="2">
    <source>
        <dbReference type="ARBA" id="ARBA00001966"/>
    </source>
</evidence>
<comment type="cofactor">
    <cofactor evidence="2">
        <name>[4Fe-4S] cluster</name>
        <dbReference type="ChEBI" id="CHEBI:49883"/>
    </cofactor>
</comment>
<feature type="domain" description="Rieske" evidence="22">
    <location>
        <begin position="933"/>
        <end position="1042"/>
    </location>
</feature>
<dbReference type="InterPro" id="IPR016156">
    <property type="entry name" value="FAD/NAD-linked_Rdtase_dimer_sf"/>
</dbReference>